<accession>A0ABD6BM00</accession>
<dbReference type="PANTHER" id="PTHR34236:SF1">
    <property type="entry name" value="DIMETHYL SULFOXIDE REDUCTASE TRANSCRIPTIONAL ACTIVATOR"/>
    <property type="match status" value="1"/>
</dbReference>
<reference evidence="5 6" key="1">
    <citation type="journal article" date="2019" name="Int. J. Syst. Evol. Microbiol.">
        <title>The Global Catalogue of Microorganisms (GCM) 10K type strain sequencing project: providing services to taxonomists for standard genome sequencing and annotation.</title>
        <authorList>
            <consortium name="The Broad Institute Genomics Platform"/>
            <consortium name="The Broad Institute Genome Sequencing Center for Infectious Disease"/>
            <person name="Wu L."/>
            <person name="Ma J."/>
        </authorList>
    </citation>
    <scope>NUCLEOTIDE SEQUENCE [LARGE SCALE GENOMIC DNA]</scope>
    <source>
        <strain evidence="5 6">CGMCC 1.12859</strain>
    </source>
</reference>
<name>A0ABD6BM00_9EURY</name>
<sequence length="253" mass="28398">MRELTFTLEFEHGVDPVADTFMEHPELRSDAIASPIRRDRFWRVEQFLGPGAALDAIERCRLDDDAPDGTTAAATCAAERHHERLERSASTLAVYSFGERLHTSNSVVALAARHLDLGHVFQTRRGKNRQQWRLLMCSETNVSTFYDAVDEHLDSGVSLDIGRLGEADHWNFDSVAAVSLSGVERDTLRAAIRHGYYETPREITVGGLAERLSVPQSTVSYRLRRAEEKLVKGYVDQSMLAPTEERAGQRIDS</sequence>
<dbReference type="Pfam" id="PF24281">
    <property type="entry name" value="HVO_2928_N"/>
    <property type="match status" value="1"/>
</dbReference>
<feature type="domain" description="HVO-2928 N-terminal" evidence="4">
    <location>
        <begin position="3"/>
        <end position="170"/>
    </location>
</feature>
<comment type="caution">
    <text evidence="5">The sequence shown here is derived from an EMBL/GenBank/DDBJ whole genome shotgun (WGS) entry which is preliminary data.</text>
</comment>
<feature type="domain" description="HTH bat-type" evidence="3">
    <location>
        <begin position="183"/>
        <end position="232"/>
    </location>
</feature>
<keyword evidence="1" id="KW-0805">Transcription regulation</keyword>
<evidence type="ECO:0000259" key="3">
    <source>
        <dbReference type="Pfam" id="PF04967"/>
    </source>
</evidence>
<protein>
    <submittedName>
        <fullName evidence="5">Helix-turn-helix domain-containing protein</fullName>
    </submittedName>
</protein>
<organism evidence="5 6">
    <name type="scientific">Halolamina litorea</name>
    <dbReference type="NCBI Taxonomy" id="1515593"/>
    <lineage>
        <taxon>Archaea</taxon>
        <taxon>Methanobacteriati</taxon>
        <taxon>Methanobacteriota</taxon>
        <taxon>Stenosarchaea group</taxon>
        <taxon>Halobacteria</taxon>
        <taxon>Halobacteriales</taxon>
        <taxon>Haloferacaceae</taxon>
    </lineage>
</organism>
<evidence type="ECO:0000256" key="1">
    <source>
        <dbReference type="ARBA" id="ARBA00023015"/>
    </source>
</evidence>
<evidence type="ECO:0000259" key="4">
    <source>
        <dbReference type="Pfam" id="PF24281"/>
    </source>
</evidence>
<proteinExistence type="predicted"/>
<keyword evidence="6" id="KW-1185">Reference proteome</keyword>
<keyword evidence="2" id="KW-0804">Transcription</keyword>
<evidence type="ECO:0000256" key="2">
    <source>
        <dbReference type="ARBA" id="ARBA00023163"/>
    </source>
</evidence>
<gene>
    <name evidence="5" type="ORF">ACFSAU_01470</name>
</gene>
<dbReference type="InterPro" id="IPR056529">
    <property type="entry name" value="HVO_2928_N"/>
</dbReference>
<dbReference type="EMBL" id="JBHUCZ010000001">
    <property type="protein sequence ID" value="MFD1566152.1"/>
    <property type="molecule type" value="Genomic_DNA"/>
</dbReference>
<dbReference type="RefSeq" id="WP_267645424.1">
    <property type="nucleotide sequence ID" value="NZ_JANHGR010000001.1"/>
</dbReference>
<evidence type="ECO:0000313" key="5">
    <source>
        <dbReference type="EMBL" id="MFD1566152.1"/>
    </source>
</evidence>
<dbReference type="Proteomes" id="UP001597139">
    <property type="component" value="Unassembled WGS sequence"/>
</dbReference>
<dbReference type="InterPro" id="IPR007050">
    <property type="entry name" value="HTH_bacterioopsin"/>
</dbReference>
<evidence type="ECO:0000313" key="6">
    <source>
        <dbReference type="Proteomes" id="UP001597139"/>
    </source>
</evidence>
<dbReference type="PANTHER" id="PTHR34236">
    <property type="entry name" value="DIMETHYL SULFOXIDE REDUCTASE TRANSCRIPTIONAL ACTIVATOR"/>
    <property type="match status" value="1"/>
</dbReference>
<dbReference type="AlphaFoldDB" id="A0ABD6BM00"/>
<dbReference type="Pfam" id="PF04967">
    <property type="entry name" value="HTH_10"/>
    <property type="match status" value="1"/>
</dbReference>